<dbReference type="Gene3D" id="1.20.1050.80">
    <property type="entry name" value="VPS9 domain"/>
    <property type="match status" value="1"/>
</dbReference>
<gene>
    <name evidence="2" type="ORF">BdWA1_003129</name>
</gene>
<dbReference type="PANTHER" id="PTHR23101:SF25">
    <property type="entry name" value="GTPASE-ACTIVATING PROTEIN AND VPS9 DOMAIN-CONTAINING PROTEIN 1"/>
    <property type="match status" value="1"/>
</dbReference>
<reference evidence="2" key="1">
    <citation type="journal article" date="2023" name="Nat. Microbiol.">
        <title>Babesia duncani multi-omics identifies virulence factors and drug targets.</title>
        <authorList>
            <person name="Singh P."/>
            <person name="Lonardi S."/>
            <person name="Liang Q."/>
            <person name="Vydyam P."/>
            <person name="Khabirova E."/>
            <person name="Fang T."/>
            <person name="Gihaz S."/>
            <person name="Thekkiniath J."/>
            <person name="Munshi M."/>
            <person name="Abel S."/>
            <person name="Ciampossin L."/>
            <person name="Batugedara G."/>
            <person name="Gupta M."/>
            <person name="Lu X.M."/>
            <person name="Lenz T."/>
            <person name="Chakravarty S."/>
            <person name="Cornillot E."/>
            <person name="Hu Y."/>
            <person name="Ma W."/>
            <person name="Gonzalez L.M."/>
            <person name="Sanchez S."/>
            <person name="Estrada K."/>
            <person name="Sanchez-Flores A."/>
            <person name="Montero E."/>
            <person name="Harb O.S."/>
            <person name="Le Roch K.G."/>
            <person name="Mamoun C.B."/>
        </authorList>
    </citation>
    <scope>NUCLEOTIDE SEQUENCE</scope>
    <source>
        <strain evidence="2">WA1</strain>
    </source>
</reference>
<evidence type="ECO:0000313" key="2">
    <source>
        <dbReference type="EMBL" id="KAK2195453.1"/>
    </source>
</evidence>
<keyword evidence="3" id="KW-1185">Reference proteome</keyword>
<dbReference type="InterPro" id="IPR037191">
    <property type="entry name" value="VPS9_dom_sf"/>
</dbReference>
<organism evidence="2 3">
    <name type="scientific">Babesia duncani</name>
    <dbReference type="NCBI Taxonomy" id="323732"/>
    <lineage>
        <taxon>Eukaryota</taxon>
        <taxon>Sar</taxon>
        <taxon>Alveolata</taxon>
        <taxon>Apicomplexa</taxon>
        <taxon>Aconoidasida</taxon>
        <taxon>Piroplasmida</taxon>
        <taxon>Babesiidae</taxon>
        <taxon>Babesia</taxon>
    </lineage>
</organism>
<dbReference type="PANTHER" id="PTHR23101">
    <property type="entry name" value="RAB GDP/GTP EXCHANGE FACTOR"/>
    <property type="match status" value="1"/>
</dbReference>
<accession>A0AAD9PIJ8</accession>
<feature type="domain" description="VPS9" evidence="1">
    <location>
        <begin position="180"/>
        <end position="318"/>
    </location>
</feature>
<proteinExistence type="predicted"/>
<dbReference type="RefSeq" id="XP_067802296.1">
    <property type="nucleotide sequence ID" value="XM_067948145.1"/>
</dbReference>
<dbReference type="GO" id="GO:0031267">
    <property type="term" value="F:small GTPase binding"/>
    <property type="evidence" value="ECO:0007669"/>
    <property type="project" value="TreeGrafter"/>
</dbReference>
<dbReference type="SUPFAM" id="SSF109993">
    <property type="entry name" value="VPS9 domain"/>
    <property type="match status" value="1"/>
</dbReference>
<dbReference type="InterPro" id="IPR045046">
    <property type="entry name" value="Vps9-like"/>
</dbReference>
<dbReference type="GO" id="GO:0005829">
    <property type="term" value="C:cytosol"/>
    <property type="evidence" value="ECO:0007669"/>
    <property type="project" value="TreeGrafter"/>
</dbReference>
<dbReference type="KEGG" id="bdw:94337426"/>
<dbReference type="PROSITE" id="PS51205">
    <property type="entry name" value="VPS9"/>
    <property type="match status" value="1"/>
</dbReference>
<dbReference type="Proteomes" id="UP001214638">
    <property type="component" value="Unassembled WGS sequence"/>
</dbReference>
<name>A0AAD9PIJ8_9APIC</name>
<dbReference type="Pfam" id="PF02204">
    <property type="entry name" value="VPS9"/>
    <property type="match status" value="1"/>
</dbReference>
<dbReference type="SMART" id="SM00167">
    <property type="entry name" value="VPS9"/>
    <property type="match status" value="1"/>
</dbReference>
<dbReference type="EMBL" id="JALLKP010000004">
    <property type="protein sequence ID" value="KAK2195453.1"/>
    <property type="molecule type" value="Genomic_DNA"/>
</dbReference>
<dbReference type="GO" id="GO:0030139">
    <property type="term" value="C:endocytic vesicle"/>
    <property type="evidence" value="ECO:0007669"/>
    <property type="project" value="TreeGrafter"/>
</dbReference>
<comment type="caution">
    <text evidence="2">The sequence shown here is derived from an EMBL/GenBank/DDBJ whole genome shotgun (WGS) entry which is preliminary data.</text>
</comment>
<dbReference type="GO" id="GO:0016192">
    <property type="term" value="P:vesicle-mediated transport"/>
    <property type="evidence" value="ECO:0007669"/>
    <property type="project" value="InterPro"/>
</dbReference>
<dbReference type="Gene3D" id="1.10.246.120">
    <property type="match status" value="1"/>
</dbReference>
<protein>
    <submittedName>
        <fullName evidence="2">Bifunctional VPS9 domain/VPS9 domain superfamily/Vacuolar protein sorting-associated protein 9-like</fullName>
    </submittedName>
</protein>
<evidence type="ECO:0000259" key="1">
    <source>
        <dbReference type="PROSITE" id="PS51205"/>
    </source>
</evidence>
<dbReference type="GeneID" id="94337426"/>
<dbReference type="InterPro" id="IPR003123">
    <property type="entry name" value="VPS9"/>
</dbReference>
<evidence type="ECO:0000313" key="3">
    <source>
        <dbReference type="Proteomes" id="UP001214638"/>
    </source>
</evidence>
<sequence length="447" mass="51062">MVQHYELSSLDSSLELQDLDPLNSQKDSFDSQFETQKPLDLDNGGEAFGTHHFEYVGMHMLGDGESYKGFGNQIQDNEKGPGNKLETPYNRFLERLKHHSCIDIVRSVKGLIAMLPGGRSRSDVAPIVHNFIDVYTPKLLELPIFANLPDEERLFSAEGFEKFTLQKLYSQCYRMDPVDQIEDELLWIKITSLDWVEPCHLEMADFANDETLLEAEEHLRRLSRYKAPRDKLIGILNACRLVVHALEKTSNHPASADDTFPLLIYTVLRANPAELHSTIEFVHYFRHPSKHVAEEAYAFTLLVSAVEYIKAIGKGTSLKMDPAEFEIKYQQALFPHQQRREELEQSLRLYKSPRHQLASVVLHQTLVEGLKRLAPPGHFWKHLFTSKRSEAAQALEALEACIRDVQLIFDPATTTSPDPVALLSDWRVLNAMRKDAMQQIADIKSKI</sequence>
<dbReference type="GO" id="GO:0005085">
    <property type="term" value="F:guanyl-nucleotide exchange factor activity"/>
    <property type="evidence" value="ECO:0007669"/>
    <property type="project" value="InterPro"/>
</dbReference>
<dbReference type="AlphaFoldDB" id="A0AAD9PIJ8"/>